<reference evidence="1" key="1">
    <citation type="submission" date="2021-01" db="EMBL/GenBank/DDBJ databases">
        <authorList>
            <person name="Corre E."/>
            <person name="Pelletier E."/>
            <person name="Niang G."/>
            <person name="Scheremetjew M."/>
            <person name="Finn R."/>
            <person name="Kale V."/>
            <person name="Holt S."/>
            <person name="Cochrane G."/>
            <person name="Meng A."/>
            <person name="Brown T."/>
            <person name="Cohen L."/>
        </authorList>
    </citation>
    <scope>NUCLEOTIDE SEQUENCE</scope>
    <source>
        <strain evidence="1">CCMP 410</strain>
    </source>
</reference>
<dbReference type="AlphaFoldDB" id="A0A7S1UTL3"/>
<accession>A0A7S1UTL3</accession>
<sequence length="144" mass="16112">MPFFDFKEGQKVQNEDMKGSVIQVGSKKILEFSFPKGFNWKKIMLPQFPGCPSSCPLTHFGYVKNGAVVIKYDDGTEELLQTGQAFFIPPGHLPEFLEDTTMVEFGDETDVAMKGLPETSLSEVLKKNGVKLIRKKSSIDTRSD</sequence>
<gene>
    <name evidence="1" type="ORF">GOCE00092_LOCUS7102</name>
</gene>
<proteinExistence type="predicted"/>
<dbReference type="SUPFAM" id="SSF51182">
    <property type="entry name" value="RmlC-like cupins"/>
    <property type="match status" value="1"/>
</dbReference>
<name>A0A7S1UTL3_9STRA</name>
<evidence type="ECO:0000313" key="1">
    <source>
        <dbReference type="EMBL" id="CAD9278193.1"/>
    </source>
</evidence>
<evidence type="ECO:0008006" key="2">
    <source>
        <dbReference type="Google" id="ProtNLM"/>
    </source>
</evidence>
<dbReference type="EMBL" id="HBGK01013712">
    <property type="protein sequence ID" value="CAD9278193.1"/>
    <property type="molecule type" value="Transcribed_RNA"/>
</dbReference>
<organism evidence="1">
    <name type="scientific">Grammatophora oceanica</name>
    <dbReference type="NCBI Taxonomy" id="210454"/>
    <lineage>
        <taxon>Eukaryota</taxon>
        <taxon>Sar</taxon>
        <taxon>Stramenopiles</taxon>
        <taxon>Ochrophyta</taxon>
        <taxon>Bacillariophyta</taxon>
        <taxon>Fragilariophyceae</taxon>
        <taxon>Fragilariophycidae</taxon>
        <taxon>Rhabdonematales</taxon>
        <taxon>Grammatophoraceae</taxon>
        <taxon>Grammatophora</taxon>
    </lineage>
</organism>
<protein>
    <recommendedName>
        <fullName evidence="2">Cupin 2 conserved barrel domain-containing protein</fullName>
    </recommendedName>
</protein>
<dbReference type="InterPro" id="IPR011051">
    <property type="entry name" value="RmlC_Cupin_sf"/>
</dbReference>